<evidence type="ECO:0000313" key="11">
    <source>
        <dbReference type="EMBL" id="QHS50217.1"/>
    </source>
</evidence>
<dbReference type="EMBL" id="CP048110">
    <property type="protein sequence ID" value="QHS49973.1"/>
    <property type="molecule type" value="Genomic_DNA"/>
</dbReference>
<dbReference type="PANTHER" id="PTHR30007:SF0">
    <property type="entry name" value="TRANSPOSASE"/>
    <property type="match status" value="1"/>
</dbReference>
<gene>
    <name evidence="4" type="ORF">GW952_11930</name>
    <name evidence="5" type="ORF">GW952_19055</name>
    <name evidence="6" type="ORF">GW952_28315</name>
    <name evidence="7" type="ORF">GW952_30575</name>
    <name evidence="8" type="ORF">GW952_30695</name>
    <name evidence="9" type="ORF">GW952_31820</name>
    <name evidence="10" type="ORF">GW952_31915</name>
    <name evidence="11" type="ORF">GW952_31970</name>
    <name evidence="12" type="ORF">GW952_32040</name>
    <name evidence="13" type="ORF">GW952_32380</name>
</gene>
<evidence type="ECO:0000313" key="8">
    <source>
        <dbReference type="EMBL" id="QHS49991.1"/>
    </source>
</evidence>
<dbReference type="GO" id="GO:0004803">
    <property type="term" value="F:transposase activity"/>
    <property type="evidence" value="ECO:0007669"/>
    <property type="project" value="InterPro"/>
</dbReference>
<evidence type="ECO:0000313" key="10">
    <source>
        <dbReference type="EMBL" id="QHS50210.1"/>
    </source>
</evidence>
<evidence type="ECO:0000313" key="14">
    <source>
        <dbReference type="Proteomes" id="UP000464389"/>
    </source>
</evidence>
<reference evidence="7 14" key="1">
    <citation type="submission" date="2020-01" db="EMBL/GenBank/DDBJ databases">
        <title>Bactrocera dorsalis gut bacteria genome.</title>
        <authorList>
            <person name="Zhang H."/>
            <person name="Cai Z."/>
        </authorList>
    </citation>
    <scope>NUCLEOTIDE SEQUENCE [LARGE SCALE GENOMIC DNA]</scope>
    <source>
        <strain evidence="7 14">BD177</strain>
        <plasmid evidence="7 14">unnamed2</plasmid>
        <plasmid evidence="9 14">unnamed3</plasmid>
    </source>
</reference>
<dbReference type="NCBIfam" id="NF033580">
    <property type="entry name" value="transpos_IS5_3"/>
    <property type="match status" value="1"/>
</dbReference>
<dbReference type="EMBL" id="CP048111">
    <property type="protein sequence ID" value="QHS50273.1"/>
    <property type="molecule type" value="Genomic_DNA"/>
</dbReference>
<feature type="domain" description="Transposase IS4-like" evidence="2">
    <location>
        <begin position="118"/>
        <end position="253"/>
    </location>
</feature>
<dbReference type="EMBL" id="CP048110">
    <property type="protein sequence ID" value="QHS49991.1"/>
    <property type="molecule type" value="Genomic_DNA"/>
</dbReference>
<geneLocation type="plasmid" evidence="9">
    <name>unnamed3</name>
</geneLocation>
<dbReference type="GO" id="GO:0003677">
    <property type="term" value="F:DNA binding"/>
    <property type="evidence" value="ECO:0007669"/>
    <property type="project" value="InterPro"/>
</dbReference>
<geneLocation type="plasmid" evidence="7">
    <name>unnamed2</name>
</geneLocation>
<keyword evidence="7" id="KW-0614">Plasmid</keyword>
<dbReference type="AlphaFoldDB" id="A0A6P1V5J5"/>
<dbReference type="Proteomes" id="UP000464389">
    <property type="component" value="Plasmid unnamed2"/>
</dbReference>
<sequence>MTGSKWRLSDELWEKMAPLIPEHKTNHPLGTHRKRVDNRAAMDAIFFVLRTGCHWNALNATGICSSSSAHRRFQEWRDAGVFERFWQNGLLACGHLDGIDWSWLSMDGCMTKSPLSGNKKTGRNPTDRGKQGVKRSLMTDASGLPLSLVVAAANTHDIKLVADTLDALQTGRPGQKLRLCLDKGYEAGWLKTYLQSRRYEPHIQSRKEESDASKNTDFKAHRWVVERTHSWMNRFRRVLTRWEKKTENYEAMLHFACGLIVWNKVLLR</sequence>
<dbReference type="EMBL" id="CP048108">
    <property type="protein sequence ID" value="QHS47557.1"/>
    <property type="molecule type" value="Genomic_DNA"/>
</dbReference>
<evidence type="ECO:0000259" key="2">
    <source>
        <dbReference type="Pfam" id="PF01609"/>
    </source>
</evidence>
<evidence type="ECO:0000313" key="12">
    <source>
        <dbReference type="EMBL" id="QHS50225.1"/>
    </source>
</evidence>
<dbReference type="EMBL" id="CP048108">
    <property type="protein sequence ID" value="QHS46252.1"/>
    <property type="molecule type" value="Genomic_DNA"/>
</dbReference>
<protein>
    <submittedName>
        <fullName evidence="7">IS5 family transposase</fullName>
    </submittedName>
</protein>
<dbReference type="GO" id="GO:0006313">
    <property type="term" value="P:DNA transposition"/>
    <property type="evidence" value="ECO:0007669"/>
    <property type="project" value="InterPro"/>
</dbReference>
<accession>A0A6P1V5J5</accession>
<evidence type="ECO:0000313" key="6">
    <source>
        <dbReference type="EMBL" id="QHS49241.1"/>
    </source>
</evidence>
<dbReference type="Proteomes" id="UP000464389">
    <property type="component" value="Plasmid unnamed3"/>
</dbReference>
<organism evidence="7 14">
    <name type="scientific">Klebsiella michiganensis</name>
    <dbReference type="NCBI Taxonomy" id="1134687"/>
    <lineage>
        <taxon>Bacteria</taxon>
        <taxon>Pseudomonadati</taxon>
        <taxon>Pseudomonadota</taxon>
        <taxon>Gammaproteobacteria</taxon>
        <taxon>Enterobacterales</taxon>
        <taxon>Enterobacteriaceae</taxon>
        <taxon>Klebsiella/Raoultella group</taxon>
        <taxon>Klebsiella</taxon>
    </lineage>
</organism>
<evidence type="ECO:0000313" key="13">
    <source>
        <dbReference type="EMBL" id="QHS50273.1"/>
    </source>
</evidence>
<dbReference type="EMBL" id="CP048111">
    <property type="protein sequence ID" value="QHS50210.1"/>
    <property type="molecule type" value="Genomic_DNA"/>
</dbReference>
<dbReference type="InterPro" id="IPR002559">
    <property type="entry name" value="Transposase_11"/>
</dbReference>
<dbReference type="EMBL" id="CP048111">
    <property type="protein sequence ID" value="QHS50225.1"/>
    <property type="molecule type" value="Genomic_DNA"/>
</dbReference>
<dbReference type="Pfam" id="PF13340">
    <property type="entry name" value="DUF4096"/>
    <property type="match status" value="1"/>
</dbReference>
<evidence type="ECO:0000313" key="5">
    <source>
        <dbReference type="EMBL" id="QHS47557.1"/>
    </source>
</evidence>
<name>A0A6P1V5J5_9ENTR</name>
<feature type="region of interest" description="Disordered" evidence="1">
    <location>
        <begin position="114"/>
        <end position="133"/>
    </location>
</feature>
<dbReference type="EMBL" id="CP048111">
    <property type="protein sequence ID" value="QHS50217.1"/>
    <property type="molecule type" value="Genomic_DNA"/>
</dbReference>
<dbReference type="EMBL" id="CP048111">
    <property type="protein sequence ID" value="QHS50195.1"/>
    <property type="molecule type" value="Genomic_DNA"/>
</dbReference>
<evidence type="ECO:0000256" key="1">
    <source>
        <dbReference type="SAM" id="MobiDB-lite"/>
    </source>
</evidence>
<dbReference type="Pfam" id="PF01609">
    <property type="entry name" value="DDE_Tnp_1"/>
    <property type="match status" value="1"/>
</dbReference>
<feature type="domain" description="Insertion element IS402-like" evidence="3">
    <location>
        <begin position="8"/>
        <end position="86"/>
    </location>
</feature>
<evidence type="ECO:0000313" key="9">
    <source>
        <dbReference type="EMBL" id="QHS50195.1"/>
    </source>
</evidence>
<dbReference type="InterPro" id="IPR025161">
    <property type="entry name" value="IS402-like_dom"/>
</dbReference>
<evidence type="ECO:0000259" key="3">
    <source>
        <dbReference type="Pfam" id="PF13340"/>
    </source>
</evidence>
<dbReference type="PANTHER" id="PTHR30007">
    <property type="entry name" value="PHP DOMAIN PROTEIN"/>
    <property type="match status" value="1"/>
</dbReference>
<evidence type="ECO:0000313" key="4">
    <source>
        <dbReference type="EMBL" id="QHS46252.1"/>
    </source>
</evidence>
<dbReference type="Proteomes" id="UP000464389">
    <property type="component" value="Chromosome"/>
</dbReference>
<dbReference type="EMBL" id="CP048108">
    <property type="protein sequence ID" value="QHS49241.1"/>
    <property type="molecule type" value="Genomic_DNA"/>
</dbReference>
<evidence type="ECO:0000313" key="7">
    <source>
        <dbReference type="EMBL" id="QHS49973.1"/>
    </source>
</evidence>
<proteinExistence type="predicted"/>